<protein>
    <submittedName>
        <fullName evidence="2">Uncharacterized protein</fullName>
    </submittedName>
</protein>
<feature type="region of interest" description="Disordered" evidence="1">
    <location>
        <begin position="1"/>
        <end position="46"/>
    </location>
</feature>
<dbReference type="GeneID" id="43585956"/>
<feature type="region of interest" description="Disordered" evidence="1">
    <location>
        <begin position="459"/>
        <end position="558"/>
    </location>
</feature>
<feature type="compositionally biased region" description="Low complexity" evidence="1">
    <location>
        <begin position="658"/>
        <end position="668"/>
    </location>
</feature>
<reference evidence="2" key="2">
    <citation type="submission" date="2024-01" db="EMBL/GenBank/DDBJ databases">
        <title>Comparative genomics of Cryptococcus and Kwoniella reveals pathogenesis evolution and contrasting modes of karyotype evolution via chromosome fusion or intercentromeric recombination.</title>
        <authorList>
            <person name="Coelho M.A."/>
            <person name="David-Palma M."/>
            <person name="Shea T."/>
            <person name="Bowers K."/>
            <person name="McGinley-Smith S."/>
            <person name="Mohammad A.W."/>
            <person name="Gnirke A."/>
            <person name="Yurkov A.M."/>
            <person name="Nowrousian M."/>
            <person name="Sun S."/>
            <person name="Cuomo C.A."/>
            <person name="Heitman J."/>
        </authorList>
    </citation>
    <scope>NUCLEOTIDE SEQUENCE</scope>
    <source>
        <strain evidence="2">CBS 12478</strain>
    </source>
</reference>
<feature type="compositionally biased region" description="Basic and acidic residues" evidence="1">
    <location>
        <begin position="15"/>
        <end position="30"/>
    </location>
</feature>
<feature type="compositionally biased region" description="Basic and acidic residues" evidence="1">
    <location>
        <begin position="461"/>
        <end position="470"/>
    </location>
</feature>
<dbReference type="Proteomes" id="UP000322225">
    <property type="component" value="Chromosome 6"/>
</dbReference>
<organism evidence="2 3">
    <name type="scientific">Kwoniella shandongensis</name>
    <dbReference type="NCBI Taxonomy" id="1734106"/>
    <lineage>
        <taxon>Eukaryota</taxon>
        <taxon>Fungi</taxon>
        <taxon>Dikarya</taxon>
        <taxon>Basidiomycota</taxon>
        <taxon>Agaricomycotina</taxon>
        <taxon>Tremellomycetes</taxon>
        <taxon>Tremellales</taxon>
        <taxon>Cryptococcaceae</taxon>
        <taxon>Kwoniella</taxon>
    </lineage>
</organism>
<feature type="compositionally biased region" description="Basic and acidic residues" evidence="1">
    <location>
        <begin position="210"/>
        <end position="219"/>
    </location>
</feature>
<feature type="compositionally biased region" description="Basic and acidic residues" evidence="1">
    <location>
        <begin position="728"/>
        <end position="744"/>
    </location>
</feature>
<dbReference type="EMBL" id="CP144056">
    <property type="protein sequence ID" value="WWD19193.1"/>
    <property type="molecule type" value="Genomic_DNA"/>
</dbReference>
<proteinExistence type="predicted"/>
<gene>
    <name evidence="2" type="ORF">CI109_103651</name>
</gene>
<feature type="compositionally biased region" description="Basic and acidic residues" evidence="1">
    <location>
        <begin position="479"/>
        <end position="498"/>
    </location>
</feature>
<feature type="compositionally biased region" description="Polar residues" evidence="1">
    <location>
        <begin position="335"/>
        <end position="346"/>
    </location>
</feature>
<dbReference type="AlphaFoldDB" id="A0A5M6C7W6"/>
<accession>A0A5M6C7W6</accession>
<dbReference type="RefSeq" id="XP_031864011.1">
    <property type="nucleotide sequence ID" value="XM_032001848.1"/>
</dbReference>
<dbReference type="OrthoDB" id="2576435at2759"/>
<feature type="compositionally biased region" description="Basic and acidic residues" evidence="1">
    <location>
        <begin position="620"/>
        <end position="636"/>
    </location>
</feature>
<feature type="region of interest" description="Disordered" evidence="1">
    <location>
        <begin position="210"/>
        <end position="427"/>
    </location>
</feature>
<feature type="region of interest" description="Disordered" evidence="1">
    <location>
        <begin position="155"/>
        <end position="183"/>
    </location>
</feature>
<feature type="compositionally biased region" description="Gly residues" evidence="1">
    <location>
        <begin position="511"/>
        <end position="544"/>
    </location>
</feature>
<name>A0A5M6C7W6_9TREE</name>
<feature type="compositionally biased region" description="Low complexity" evidence="1">
    <location>
        <begin position="684"/>
        <end position="699"/>
    </location>
</feature>
<feature type="compositionally biased region" description="Basic and acidic residues" evidence="1">
    <location>
        <begin position="155"/>
        <end position="171"/>
    </location>
</feature>
<feature type="compositionally biased region" description="Basic and acidic residues" evidence="1">
    <location>
        <begin position="709"/>
        <end position="720"/>
    </location>
</feature>
<reference evidence="2" key="1">
    <citation type="submission" date="2017-08" db="EMBL/GenBank/DDBJ databases">
        <authorList>
            <person name="Cuomo C."/>
            <person name="Billmyre B."/>
            <person name="Heitman J."/>
        </authorList>
    </citation>
    <scope>NUCLEOTIDE SEQUENCE</scope>
    <source>
        <strain evidence="2">CBS 12478</strain>
    </source>
</reference>
<feature type="compositionally biased region" description="Basic and acidic residues" evidence="1">
    <location>
        <begin position="250"/>
        <end position="270"/>
    </location>
</feature>
<evidence type="ECO:0000256" key="1">
    <source>
        <dbReference type="SAM" id="MobiDB-lite"/>
    </source>
</evidence>
<feature type="region of interest" description="Disordered" evidence="1">
    <location>
        <begin position="69"/>
        <end position="98"/>
    </location>
</feature>
<evidence type="ECO:0000313" key="2">
    <source>
        <dbReference type="EMBL" id="WWD19193.1"/>
    </source>
</evidence>
<feature type="region of interest" description="Disordered" evidence="1">
    <location>
        <begin position="620"/>
        <end position="787"/>
    </location>
</feature>
<sequence length="787" mass="86719">MIRDEEDVLTSNHLLSDREDSRIYREDRRSLAPSPESRPYIHYDEPRGKAINPDLVEYRERDHVASHVLRSREASYNDMDRSPRLSNQGSRYKEDDRYSRQHKYDYRDLPPAARAPVYFRPRYEDEDARSVLVPSDEYFEFLRFKKQQALDRDAREAQRRYQDDENRRLDARSVASGPRAASEVRCIRDQENDLDPKRYTQYVQRIITRRELDPVRPQDFHPASQRQRHEEGSPIKPTGPFSPSYGFRPAHPDSEPLPPKEELVSDDGSRHRIYPAPAPTAKPVNAEVGWTDYQGSPQQHRHQRSGSAAPTVKSSTLSLKSESQSRGGQGDRTIKQVTDSTQSLLINTGADFAPDPLLTPPLEDDDKVPISGLPRSPVQDKCPVQPSDSEDKGRWTQSPISGQRDRPPHMNQVEQAPETDAAPKKAPYIPWEGGVVYTAPELNEENPISNEELLQSLACMKTEREGRDATKSGFGGFSEPDRTPRDSGYAERRGRPPAEEGGDSWPRDGGKGGWNADGSTGDGWAGPTGGFSARGGGGGGLGGDSGHENVPMAATTDASTVERWAISQVNARNPRESVAPVTDVATPGIRYDPARKAANLEVEVGSVTIVAEKVTFFCDQPREPHEDSGRGGRRNDGGGGGGGWSARQDNTGKGGWNDTATPTPATDDGWGAGSTTEGNDDGDNGNQNNPMASPTPAERAPIRPAPAIHPDRLRQMDRSARPSGDYPRSFDQDRPPADSIRRDSGWGQHSGVKSSRAEPPQRSSVPELAAPTPVAAKDTDNDEFGGW</sequence>
<evidence type="ECO:0000313" key="3">
    <source>
        <dbReference type="Proteomes" id="UP000322225"/>
    </source>
</evidence>
<dbReference type="KEGG" id="ksn:43585956"/>
<keyword evidence="3" id="KW-1185">Reference proteome</keyword>
<feature type="compositionally biased region" description="Basic and acidic residues" evidence="1">
    <location>
        <begin position="69"/>
        <end position="83"/>
    </location>
</feature>
<feature type="compositionally biased region" description="Low complexity" evidence="1">
    <location>
        <begin position="313"/>
        <end position="325"/>
    </location>
</feature>